<dbReference type="Pfam" id="PF13618">
    <property type="entry name" value="Gluconate_2-dh3"/>
    <property type="match status" value="1"/>
</dbReference>
<dbReference type="EMBL" id="AP026561">
    <property type="protein sequence ID" value="BDP43541.1"/>
    <property type="molecule type" value="Genomic_DNA"/>
</dbReference>
<evidence type="ECO:0000256" key="2">
    <source>
        <dbReference type="ARBA" id="ARBA00022630"/>
    </source>
</evidence>
<evidence type="ECO:0000259" key="6">
    <source>
        <dbReference type="Pfam" id="PF05199"/>
    </source>
</evidence>
<dbReference type="InterPro" id="IPR000172">
    <property type="entry name" value="GMC_OxRdtase_N"/>
</dbReference>
<feature type="domain" description="Glucose-methanol-choline oxidoreductase N-terminal" evidence="5">
    <location>
        <begin position="331"/>
        <end position="484"/>
    </location>
</feature>
<keyword evidence="2" id="KW-0285">Flavoprotein</keyword>
<dbReference type="Pfam" id="PF00732">
    <property type="entry name" value="GMC_oxred_N"/>
    <property type="match status" value="1"/>
</dbReference>
<keyword evidence="4" id="KW-0560">Oxidoreductase</keyword>
<comment type="similarity">
    <text evidence="1">Belongs to the GMC oxidoreductase family.</text>
</comment>
<evidence type="ECO:0000313" key="7">
    <source>
        <dbReference type="EMBL" id="BDP43541.1"/>
    </source>
</evidence>
<keyword evidence="7" id="KW-0614">Plasmid</keyword>
<evidence type="ECO:0000256" key="1">
    <source>
        <dbReference type="ARBA" id="ARBA00010790"/>
    </source>
</evidence>
<feature type="domain" description="Glucose-methanol-choline oxidoreductase C-terminal" evidence="6">
    <location>
        <begin position="574"/>
        <end position="696"/>
    </location>
</feature>
<organism evidence="7 8">
    <name type="scientific">Deinococcus aetherius</name>
    <dbReference type="NCBI Taxonomy" id="200252"/>
    <lineage>
        <taxon>Bacteria</taxon>
        <taxon>Thermotogati</taxon>
        <taxon>Deinococcota</taxon>
        <taxon>Deinococci</taxon>
        <taxon>Deinococcales</taxon>
        <taxon>Deinococcaceae</taxon>
        <taxon>Deinococcus</taxon>
    </lineage>
</organism>
<dbReference type="RefSeq" id="WP_264778018.1">
    <property type="nucleotide sequence ID" value="NZ_AP026561.1"/>
</dbReference>
<dbReference type="PANTHER" id="PTHR46056:SF12">
    <property type="entry name" value="LONG-CHAIN-ALCOHOL OXIDASE"/>
    <property type="match status" value="1"/>
</dbReference>
<dbReference type="PANTHER" id="PTHR46056">
    <property type="entry name" value="LONG-CHAIN-ALCOHOL OXIDASE"/>
    <property type="match status" value="1"/>
</dbReference>
<dbReference type="InterPro" id="IPR036188">
    <property type="entry name" value="FAD/NAD-bd_sf"/>
</dbReference>
<dbReference type="SUPFAM" id="SSF54373">
    <property type="entry name" value="FAD-linked reductases, C-terminal domain"/>
    <property type="match status" value="1"/>
</dbReference>
<dbReference type="Gene3D" id="3.50.50.60">
    <property type="entry name" value="FAD/NAD(P)-binding domain"/>
    <property type="match status" value="2"/>
</dbReference>
<reference evidence="7" key="1">
    <citation type="submission" date="2022-07" db="EMBL/GenBank/DDBJ databases">
        <title>Complete Genome Sequence of the Radioresistant Bacterium Deinococcus aetherius ST0316, Isolated from the Air Dust collected in Lower Stratosphere above Japan.</title>
        <authorList>
            <person name="Satoh K."/>
            <person name="Hagiwara K."/>
            <person name="Katsumata K."/>
            <person name="Kubo A."/>
            <person name="Yokobori S."/>
            <person name="Yamagishi A."/>
            <person name="Oono Y."/>
            <person name="Narumi I."/>
        </authorList>
    </citation>
    <scope>NUCLEOTIDE SEQUENCE</scope>
    <source>
        <strain evidence="7">ST0316</strain>
        <plasmid evidence="7">pDAETH-1</plasmid>
    </source>
</reference>
<sequence length="719" mass="76216">MNDLRAHPTLRALVDRVIPADDFPSGWEAGVGDFLHGIFERDLRGRLPSLLAGLERLEEEARARHALPFPNLGGEAQDALITDLLAGRTAAEWGDTPPGAFLQTLVRLTMQGFYGDPDNGGNRDGVAWHMVGYRVLPEGVEWPERERTPAPVTDWHAARDHYDAVVVGSGAGGGVAACVLAEAGHRVLLVERGPWLASGDLRPDHLRSQRLALGYDQPAGPPAEGNPRVFAGAAGDVTVFPGDPRWNNNAMTVGGGTRVYGAQAWRLCPEDFKMASTYGVPEGSSLADWPLTYEDLEPDYDRAEWELGVSGDPTGNVHAGPRRRGYPMPPLPPNGSVGVLRQGAETLGLRTSPVPLLINSVPFSGRGACLHCGACVGFGCPGEFKTDTRNSVIPRAVATGRCDVLVGVQAERVVTDEGGRVTGVALVTEVNGEVLRRTVTADGVLLGAGAIETARLLLNSPSAREPNGLGNNHGQVGRNLQGHVYAGAFAVFDEPVQDCVGPGPSLSTNDHRHGNTGILGGAMLANDFVPMPLWVYTMFSSLSALPAWGLASKQGMRALYSRLALVFGPVQEVPNPESRVTLDPQVRDRFGMPVARLSGGLHPEDHRTARFVSERAAEWMRASGATTVVPLVLAPPEGPSAGQHQAGTCRMGSDPATSVTNAWGQVWGHDNLHVVDGSLHVTNGGVNPVLTILALAYRVSGHVARLLAARGEVAPTAAR</sequence>
<name>A0ABM8AI98_9DEIO</name>
<keyword evidence="8" id="KW-1185">Reference proteome</keyword>
<evidence type="ECO:0000256" key="4">
    <source>
        <dbReference type="ARBA" id="ARBA00023002"/>
    </source>
</evidence>
<dbReference type="Proteomes" id="UP001064971">
    <property type="component" value="Plasmid pDAETH-1"/>
</dbReference>
<keyword evidence="3" id="KW-0274">FAD</keyword>
<evidence type="ECO:0000313" key="8">
    <source>
        <dbReference type="Proteomes" id="UP001064971"/>
    </source>
</evidence>
<dbReference type="Pfam" id="PF05199">
    <property type="entry name" value="GMC_oxred_C"/>
    <property type="match status" value="1"/>
</dbReference>
<dbReference type="SUPFAM" id="SSF51905">
    <property type="entry name" value="FAD/NAD(P)-binding domain"/>
    <property type="match status" value="1"/>
</dbReference>
<evidence type="ECO:0000259" key="5">
    <source>
        <dbReference type="Pfam" id="PF00732"/>
    </source>
</evidence>
<gene>
    <name evidence="7" type="ORF">DAETH_35100</name>
</gene>
<dbReference type="InterPro" id="IPR007867">
    <property type="entry name" value="GMC_OxRtase_C"/>
</dbReference>
<accession>A0ABM8AI98</accession>
<dbReference type="Pfam" id="PF13450">
    <property type="entry name" value="NAD_binding_8"/>
    <property type="match status" value="1"/>
</dbReference>
<geneLocation type="plasmid" evidence="7 8">
    <name>pDAETH-1</name>
</geneLocation>
<dbReference type="InterPro" id="IPR027056">
    <property type="entry name" value="Gluconate_2DH_su3"/>
</dbReference>
<proteinExistence type="inferred from homology"/>
<protein>
    <submittedName>
        <fullName evidence="7">Gluconate dehydrogenase</fullName>
    </submittedName>
</protein>
<evidence type="ECO:0000256" key="3">
    <source>
        <dbReference type="ARBA" id="ARBA00022827"/>
    </source>
</evidence>